<evidence type="ECO:0000259" key="4">
    <source>
        <dbReference type="Pfam" id="PF01494"/>
    </source>
</evidence>
<dbReference type="SUPFAM" id="SSF51905">
    <property type="entry name" value="FAD/NAD(P)-binding domain"/>
    <property type="match status" value="1"/>
</dbReference>
<dbReference type="OrthoDB" id="10016252at2759"/>
<dbReference type="InterPro" id="IPR002938">
    <property type="entry name" value="FAD-bd"/>
</dbReference>
<dbReference type="PANTHER" id="PTHR43476:SF3">
    <property type="entry name" value="FAD-BINDING MONOOXYGENASE"/>
    <property type="match status" value="1"/>
</dbReference>
<accession>A0A9Q9DP34</accession>
<keyword evidence="3" id="KW-0560">Oxidoreductase</keyword>
<dbReference type="VEuPathDB" id="FungiDB:yc1106_01396"/>
<dbReference type="EMBL" id="CP089274">
    <property type="protein sequence ID" value="USP74122.1"/>
    <property type="molecule type" value="Genomic_DNA"/>
</dbReference>
<proteinExistence type="predicted"/>
<gene>
    <name evidence="5" type="ORF">yc1106_01396</name>
</gene>
<dbReference type="GO" id="GO:0019622">
    <property type="term" value="P:3-(3-hydroxy)phenylpropionate catabolic process"/>
    <property type="evidence" value="ECO:0007669"/>
    <property type="project" value="TreeGrafter"/>
</dbReference>
<dbReference type="InterPro" id="IPR050631">
    <property type="entry name" value="PheA/TfdB_FAD_monoxygenase"/>
</dbReference>
<keyword evidence="6" id="KW-1185">Reference proteome</keyword>
<evidence type="ECO:0000256" key="2">
    <source>
        <dbReference type="ARBA" id="ARBA00022827"/>
    </source>
</evidence>
<evidence type="ECO:0000313" key="5">
    <source>
        <dbReference type="EMBL" id="USP74122.1"/>
    </source>
</evidence>
<name>A0A9Q9DP34_CURCL</name>
<protein>
    <submittedName>
        <fullName evidence="5">FAD/NAD(P)-binding domain-containing protein</fullName>
    </submittedName>
</protein>
<evidence type="ECO:0000256" key="1">
    <source>
        <dbReference type="ARBA" id="ARBA00022630"/>
    </source>
</evidence>
<dbReference type="PANTHER" id="PTHR43476">
    <property type="entry name" value="3-(3-HYDROXY-PHENYL)PROPIONATE/3-HYDROXYCINNAMIC ACID HYDROXYLASE"/>
    <property type="match status" value="1"/>
</dbReference>
<keyword evidence="1" id="KW-0285">Flavoprotein</keyword>
<reference evidence="5" key="1">
    <citation type="submission" date="2021-12" db="EMBL/GenBank/DDBJ databases">
        <title>Curvularia clavata genome.</title>
        <authorList>
            <person name="Cao Y."/>
        </authorList>
    </citation>
    <scope>NUCLEOTIDE SEQUENCE</scope>
    <source>
        <strain evidence="5">Yc1106</strain>
    </source>
</reference>
<dbReference type="GO" id="GO:0008688">
    <property type="term" value="F:3-(3-hydroxyphenyl)propionate hydroxylase activity"/>
    <property type="evidence" value="ECO:0007669"/>
    <property type="project" value="TreeGrafter"/>
</dbReference>
<dbReference type="Proteomes" id="UP001056012">
    <property type="component" value="Chromosome 1"/>
</dbReference>
<dbReference type="Gene3D" id="3.30.70.2450">
    <property type="match status" value="1"/>
</dbReference>
<sequence length="400" mass="45034">MGALKNITVVGAGPSGMLLSLLLAKAGISVTLIEMTAEIDKNPRATHYNSPAMRELIRAGVADDIRAEGFRPRCGCWRKLDGEVLATIDADVLGDDPERMECLPLNQLGKLIHRHLQKQQNVKVLFNHKVVAIGQDEDKAWVDVETPGGKKTLEADYIVGCDGANSQIRRSLFGDWEFPGMTWDRQIVATNTYYDFDKFGWEDSNFIIHPEHWFMAAKITKDGLWRISYGVNNPNLTREELLEQLPEKFRVMLPGRPGPKEYKVVNFSPYKVHQRLARKMRVDRFLLAADAAHLCNPFYSGGMGLTGGIADVGGLYDCLLGIHTGRTTPAILDSYDEIRREKWNTVVNPISSANIRRMFDQNPDTALEDDKILQMIKQAETNPDLLKRLNLLPVRLDGYI</sequence>
<evidence type="ECO:0000313" key="6">
    <source>
        <dbReference type="Proteomes" id="UP001056012"/>
    </source>
</evidence>
<dbReference type="InterPro" id="IPR036188">
    <property type="entry name" value="FAD/NAD-bd_sf"/>
</dbReference>
<dbReference type="Gene3D" id="3.50.50.60">
    <property type="entry name" value="FAD/NAD(P)-binding domain"/>
    <property type="match status" value="1"/>
</dbReference>
<dbReference type="GO" id="GO:0071949">
    <property type="term" value="F:FAD binding"/>
    <property type="evidence" value="ECO:0007669"/>
    <property type="project" value="InterPro"/>
</dbReference>
<evidence type="ECO:0000256" key="3">
    <source>
        <dbReference type="ARBA" id="ARBA00023002"/>
    </source>
</evidence>
<dbReference type="AlphaFoldDB" id="A0A9Q9DP34"/>
<organism evidence="5 6">
    <name type="scientific">Curvularia clavata</name>
    <dbReference type="NCBI Taxonomy" id="95742"/>
    <lineage>
        <taxon>Eukaryota</taxon>
        <taxon>Fungi</taxon>
        <taxon>Dikarya</taxon>
        <taxon>Ascomycota</taxon>
        <taxon>Pezizomycotina</taxon>
        <taxon>Dothideomycetes</taxon>
        <taxon>Pleosporomycetidae</taxon>
        <taxon>Pleosporales</taxon>
        <taxon>Pleosporineae</taxon>
        <taxon>Pleosporaceae</taxon>
        <taxon>Curvularia</taxon>
    </lineage>
</organism>
<dbReference type="Pfam" id="PF01494">
    <property type="entry name" value="FAD_binding_3"/>
    <property type="match status" value="1"/>
</dbReference>
<dbReference type="PRINTS" id="PR00420">
    <property type="entry name" value="RNGMNOXGNASE"/>
</dbReference>
<feature type="domain" description="FAD-binding" evidence="4">
    <location>
        <begin position="7"/>
        <end position="346"/>
    </location>
</feature>
<keyword evidence="2" id="KW-0274">FAD</keyword>